<organism evidence="1 2">
    <name type="scientific">Platysternon megacephalum</name>
    <name type="common">big-headed turtle</name>
    <dbReference type="NCBI Taxonomy" id="55544"/>
    <lineage>
        <taxon>Eukaryota</taxon>
        <taxon>Metazoa</taxon>
        <taxon>Chordata</taxon>
        <taxon>Craniata</taxon>
        <taxon>Vertebrata</taxon>
        <taxon>Euteleostomi</taxon>
        <taxon>Archelosauria</taxon>
        <taxon>Testudinata</taxon>
        <taxon>Testudines</taxon>
        <taxon>Cryptodira</taxon>
        <taxon>Durocryptodira</taxon>
        <taxon>Testudinoidea</taxon>
        <taxon>Platysternidae</taxon>
        <taxon>Platysternon</taxon>
    </lineage>
</organism>
<evidence type="ECO:0000313" key="2">
    <source>
        <dbReference type="Proteomes" id="UP000297703"/>
    </source>
</evidence>
<comment type="caution">
    <text evidence="1">The sequence shown here is derived from an EMBL/GenBank/DDBJ whole genome shotgun (WGS) entry which is preliminary data.</text>
</comment>
<protein>
    <submittedName>
        <fullName evidence="1">DLA class II histocompatibility antigen, DR-1 beta chain</fullName>
    </submittedName>
</protein>
<keyword evidence="2" id="KW-1185">Reference proteome</keyword>
<reference evidence="1 2" key="1">
    <citation type="submission" date="2019-04" db="EMBL/GenBank/DDBJ databases">
        <title>Draft genome of the big-headed turtle Platysternon megacephalum.</title>
        <authorList>
            <person name="Gong S."/>
        </authorList>
    </citation>
    <scope>NUCLEOTIDE SEQUENCE [LARGE SCALE GENOMIC DNA]</scope>
    <source>
        <strain evidence="1">DO16091913</strain>
        <tissue evidence="1">Muscle</tissue>
    </source>
</reference>
<dbReference type="AlphaFoldDB" id="A0A4D9DPR5"/>
<accession>A0A4D9DPR5</accession>
<gene>
    <name evidence="1" type="ORF">DR999_PMT20710</name>
</gene>
<name>A0A4D9DPR5_9SAUR</name>
<dbReference type="Proteomes" id="UP000297703">
    <property type="component" value="Unassembled WGS sequence"/>
</dbReference>
<reference evidence="1 2" key="2">
    <citation type="submission" date="2019-04" db="EMBL/GenBank/DDBJ databases">
        <title>The genome sequence of big-headed turtle.</title>
        <authorList>
            <person name="Gong S."/>
        </authorList>
    </citation>
    <scope>NUCLEOTIDE SEQUENCE [LARGE SCALE GENOMIC DNA]</scope>
    <source>
        <strain evidence="1">DO16091913</strain>
        <tissue evidence="1">Muscle</tissue>
    </source>
</reference>
<evidence type="ECO:0000313" key="1">
    <source>
        <dbReference type="EMBL" id="TFJ97459.1"/>
    </source>
</evidence>
<sequence>MSQQIPAHWSVQPHRALSVTHPAPVSWAESLRPHGEPSGPHHTLLKPGLPLPHTANNLLHTHTYTPQHPLCTYTHTQHSLHTHTHIPTLCTHTHTHIPTPSMHILTHTNIPAHTLTNPYNPYTHTHTNPMQHTLHTHTPTPPQTPQYPLHTCLHNTPTTPQHPLHTH</sequence>
<dbReference type="EMBL" id="QXTE01000494">
    <property type="protein sequence ID" value="TFJ97459.1"/>
    <property type="molecule type" value="Genomic_DNA"/>
</dbReference>
<proteinExistence type="predicted"/>